<evidence type="ECO:0000313" key="2">
    <source>
        <dbReference type="EMBL" id="KAK3772512.1"/>
    </source>
</evidence>
<feature type="region of interest" description="Disordered" evidence="1">
    <location>
        <begin position="173"/>
        <end position="243"/>
    </location>
</feature>
<feature type="compositionally biased region" description="Basic residues" evidence="1">
    <location>
        <begin position="881"/>
        <end position="891"/>
    </location>
</feature>
<feature type="compositionally biased region" description="Polar residues" evidence="1">
    <location>
        <begin position="684"/>
        <end position="693"/>
    </location>
</feature>
<feature type="compositionally biased region" description="Polar residues" evidence="1">
    <location>
        <begin position="423"/>
        <end position="440"/>
    </location>
</feature>
<feature type="compositionally biased region" description="Low complexity" evidence="1">
    <location>
        <begin position="117"/>
        <end position="156"/>
    </location>
</feature>
<protein>
    <submittedName>
        <fullName evidence="2">Uncharacterized protein</fullName>
    </submittedName>
</protein>
<feature type="compositionally biased region" description="Low complexity" evidence="1">
    <location>
        <begin position="95"/>
        <end position="110"/>
    </location>
</feature>
<feature type="compositionally biased region" description="Low complexity" evidence="1">
    <location>
        <begin position="300"/>
        <end position="327"/>
    </location>
</feature>
<reference evidence="2" key="1">
    <citation type="journal article" date="2023" name="G3 (Bethesda)">
        <title>A reference genome for the long-term kleptoplast-retaining sea slug Elysia crispata morphotype clarki.</title>
        <authorList>
            <person name="Eastman K.E."/>
            <person name="Pendleton A.L."/>
            <person name="Shaikh M.A."/>
            <person name="Suttiyut T."/>
            <person name="Ogas R."/>
            <person name="Tomko P."/>
            <person name="Gavelis G."/>
            <person name="Widhalm J.R."/>
            <person name="Wisecaver J.H."/>
        </authorList>
    </citation>
    <scope>NUCLEOTIDE SEQUENCE</scope>
    <source>
        <strain evidence="2">ECLA1</strain>
    </source>
</reference>
<feature type="compositionally biased region" description="Low complexity" evidence="1">
    <location>
        <begin position="723"/>
        <end position="737"/>
    </location>
</feature>
<sequence>MEYRDSTSSPSQCSVSTSTSALDSDRLDRLNSPPSPSSPPGPMDDQRLPNELLDEICEDIGMKEGMELDFVELLMEQDTNPQMYMTPEAISSSGAFNSGAGSTISTPTGSASGGSNSGSSGSNNNSSINNNNNNNESSNKTLTLLNTPSASSTNTTTPNFLFKPNFSDSDWLSQLPSPLIPTSSGQSSGATTIQSSENNSPANKRIHLSASTDTSPNKGRSQTPPGFNQHHYQTGQSGGYSNGMGMAFGPPCSSSYPTSFNNNNNQNMFKMPQGGPPSSVAPPKRSHSYPQGAPASSPVHSTTSSLGSHSSSSSLSHSHASATAASQYHHHHPHQHHQHQQQVQHQQRQPHQSHMQGLHEFSVNPPSDSSDPEDSLSTNNNNIKNTNNNINNNKVPCVSPKPVVPTSSSASSSLPFIKPGSPVQGNNTSLSNSSYGQNNFGPRDGSLFQRVGKPLPPPNVNVKSMQEQQQQQQQQQQHNQHRWMGPPQKQGPMPGTPGSFFGGTTMYPGGAYPMGMSQPAHSHPHHMAHHHHMGPPGPHSAPVRTPADSPLDQGYFSNESAGNCSSGSAPSPAFTTSSMSSFSSISTMMPADQSSSSAQMQQQKSSMMQPQQQNQGMPNGRPQSQKSVHFADMPSDTSPPAYAQDPSGVASASADGKPVFGQAQPTSSSTPPDCAFEADGSGGMSASTNTGQPKSGKILPRFNHSSKSGAAPYTVPNQGMVMGPSQQQGSSPSHGHQAPPHAPPNYDFSNRSSCALSGNNKAASGRDSTSPGEAMQAEFGSRPSSQTNISDGSFFMDGGNSISKSEGGVSEFPQPPQSVLSGQHGSGDFSNSMQQTRYGPSMDQFPPIQQHPHQHHQMQQQQQQQPHFHDTHPSHLPPQHPHQHPQQHQHHQPQFPSCSHSGPPQDFGTMHHGHPHNPQQSPHNSSMQIAPNGSQPSPGGFQMPLAMSTPLSAARPGPSPRMGGPAGQNSSFGPHMYSHSYEGYNPYHTDMYSQQNRWRGTCGPEEQHPQQQLQVQVGGMQHPQHHMGVVPPSPMKGGVMHGPHPHPPGLPHMQPSPTPGAAAPMGAGPPNAPHPSSMPHHHPHQMPEMNGGMMGGPPASSSSSSCAGPPPPHPNMAPGPHPEYGPCMGMNCTACKMAQTGSCPGHPQHPHMGPCTDPGKCHACKGNGMPMVGGMPPPPPPHLNHHGSHPQQQQHQHLNHSGAPLPPPPPGGPQHMGPCQGPNCAACKVSQAHRPQMLSSQQKFIQHLIMDEGNSAYRSHPLFPLLRDLVIAEMNFDNPRFHYQQLLSLLPNDFHKLLQNFLHRNPPSGHYQSNQAVESVIMDSLRLAHSNLVGEYACVHQALVEASSVCST</sequence>
<feature type="compositionally biased region" description="Polar residues" evidence="1">
    <location>
        <begin position="747"/>
        <end position="771"/>
    </location>
</feature>
<feature type="compositionally biased region" description="Low complexity" evidence="1">
    <location>
        <begin position="466"/>
        <end position="477"/>
    </location>
</feature>
<dbReference type="Proteomes" id="UP001283361">
    <property type="component" value="Unassembled WGS sequence"/>
</dbReference>
<feature type="compositionally biased region" description="Basic residues" evidence="1">
    <location>
        <begin position="522"/>
        <end position="533"/>
    </location>
</feature>
<gene>
    <name evidence="2" type="ORF">RRG08_043727</name>
</gene>
<feature type="compositionally biased region" description="Low complexity" evidence="1">
    <location>
        <begin position="365"/>
        <end position="413"/>
    </location>
</feature>
<feature type="region of interest" description="Disordered" evidence="1">
    <location>
        <begin position="512"/>
        <end position="974"/>
    </location>
</feature>
<feature type="region of interest" description="Disordered" evidence="1">
    <location>
        <begin position="1037"/>
        <end position="1117"/>
    </location>
</feature>
<feature type="region of interest" description="Disordered" evidence="1">
    <location>
        <begin position="1"/>
        <end position="48"/>
    </location>
</feature>
<evidence type="ECO:0000313" key="3">
    <source>
        <dbReference type="Proteomes" id="UP001283361"/>
    </source>
</evidence>
<feature type="compositionally biased region" description="Polar residues" evidence="1">
    <location>
        <begin position="817"/>
        <end position="838"/>
    </location>
</feature>
<feature type="compositionally biased region" description="Low complexity" evidence="1">
    <location>
        <begin position="484"/>
        <end position="498"/>
    </location>
</feature>
<feature type="compositionally biased region" description="Low complexity" evidence="1">
    <location>
        <begin position="1059"/>
        <end position="1078"/>
    </location>
</feature>
<feature type="compositionally biased region" description="Low complexity" evidence="1">
    <location>
        <begin position="892"/>
        <end position="901"/>
    </location>
</feature>
<comment type="caution">
    <text evidence="2">The sequence shown here is derived from an EMBL/GenBank/DDBJ whole genome shotgun (WGS) entry which is preliminary data.</text>
</comment>
<feature type="region of interest" description="Disordered" evidence="1">
    <location>
        <begin position="1173"/>
        <end position="1217"/>
    </location>
</feature>
<feature type="compositionally biased region" description="Low complexity" evidence="1">
    <location>
        <begin position="844"/>
        <end position="866"/>
    </location>
</feature>
<feature type="compositionally biased region" description="Polar residues" evidence="1">
    <location>
        <begin position="555"/>
        <end position="564"/>
    </location>
</feature>
<evidence type="ECO:0000256" key="1">
    <source>
        <dbReference type="SAM" id="MobiDB-lite"/>
    </source>
</evidence>
<feature type="compositionally biased region" description="Polar residues" evidence="1">
    <location>
        <begin position="209"/>
        <end position="235"/>
    </location>
</feature>
<feature type="compositionally biased region" description="Low complexity" evidence="1">
    <location>
        <begin position="340"/>
        <end position="356"/>
    </location>
</feature>
<feature type="compositionally biased region" description="Basic residues" evidence="1">
    <location>
        <begin position="328"/>
        <end position="339"/>
    </location>
</feature>
<dbReference type="EMBL" id="JAWDGP010003622">
    <property type="protein sequence ID" value="KAK3772512.1"/>
    <property type="molecule type" value="Genomic_DNA"/>
</dbReference>
<feature type="compositionally biased region" description="Polar residues" evidence="1">
    <location>
        <begin position="173"/>
        <end position="202"/>
    </location>
</feature>
<feature type="compositionally biased region" description="Pro residues" evidence="1">
    <location>
        <begin position="33"/>
        <end position="42"/>
    </location>
</feature>
<feature type="compositionally biased region" description="Pro residues" evidence="1">
    <location>
        <begin position="1108"/>
        <end position="1117"/>
    </location>
</feature>
<name>A0AAE0ZQ21_9GAST</name>
<feature type="compositionally biased region" description="Pro residues" evidence="1">
    <location>
        <begin position="1045"/>
        <end position="1058"/>
    </location>
</feature>
<feature type="compositionally biased region" description="Low complexity" evidence="1">
    <location>
        <begin position="1"/>
        <end position="20"/>
    </location>
</feature>
<organism evidence="2 3">
    <name type="scientific">Elysia crispata</name>
    <name type="common">lettuce slug</name>
    <dbReference type="NCBI Taxonomy" id="231223"/>
    <lineage>
        <taxon>Eukaryota</taxon>
        <taxon>Metazoa</taxon>
        <taxon>Spiralia</taxon>
        <taxon>Lophotrochozoa</taxon>
        <taxon>Mollusca</taxon>
        <taxon>Gastropoda</taxon>
        <taxon>Heterobranchia</taxon>
        <taxon>Euthyneura</taxon>
        <taxon>Panpulmonata</taxon>
        <taxon>Sacoglossa</taxon>
        <taxon>Placobranchoidea</taxon>
        <taxon>Plakobranchidae</taxon>
        <taxon>Elysia</taxon>
    </lineage>
</organism>
<feature type="region of interest" description="Disordered" evidence="1">
    <location>
        <begin position="257"/>
        <end position="498"/>
    </location>
</feature>
<feature type="compositionally biased region" description="Low complexity" evidence="1">
    <location>
        <begin position="1096"/>
        <end position="1107"/>
    </location>
</feature>
<proteinExistence type="predicted"/>
<feature type="compositionally biased region" description="Low complexity" evidence="1">
    <location>
        <begin position="565"/>
        <end position="623"/>
    </location>
</feature>
<keyword evidence="3" id="KW-1185">Reference proteome</keyword>
<feature type="compositionally biased region" description="Polar residues" evidence="1">
    <location>
        <begin position="917"/>
        <end position="937"/>
    </location>
</feature>
<feature type="compositionally biased region" description="Polar residues" evidence="1">
    <location>
        <begin position="782"/>
        <end position="791"/>
    </location>
</feature>
<feature type="region of interest" description="Disordered" evidence="1">
    <location>
        <begin position="95"/>
        <end position="156"/>
    </location>
</feature>
<accession>A0AAE0ZQ21</accession>